<proteinExistence type="predicted"/>
<dbReference type="VEuPathDB" id="TrichDB:TRFO_05520"/>
<dbReference type="Proteomes" id="UP000179807">
    <property type="component" value="Unassembled WGS sequence"/>
</dbReference>
<evidence type="ECO:0000313" key="1">
    <source>
        <dbReference type="EMBL" id="OHT06347.1"/>
    </source>
</evidence>
<sequence length="736" mass="86582">MDTIHMTKELYDRFKEVQKTLQIEKTMSNIEIGCREDKVKFLRNSYFSYLAVSKMHYSLLFSKVEKLNFEIDHFPKKKNFFQYGLKEKKIEIPSRPELIDMFKEIYNSKNSQLINLVTFSFIPAMFQFFFNGNKQAKKIGLDAFHSFISQFKPNLDSYFTFSRSVFASPLFLRFVKTAFQPACQMYIENRIASVDFPETLLTHINHYKKMIPKFVDIVLGKNDKFVKNEKSVEFAKQTYLRSFLNFALSDIENAKLVGLLHYASYSKSYCSKFMGLCSILRNDTIVNLVVKIFLENNEERNELMIQTEDMTWIPSFFKPLILSNLDERIIRRNYQNNQENIQNTILDFNVYVCYYENDIIINDIDDVDDNIDNDDKVNDLELTMAHSESNPVSILRHLLQDIDTFPTLEILRKKKFSNYIDEETESQKQKIEKQFWKQKTIGNFFNDFIIKRGSVETYSFRKHCCCILGKLLEASKDNMEIYRILNDVEKKVSHTKEKKALEILYRIENETVKKILIPAASYALMSTKSITLFKFDKFSLKDSEIKKIINGNKPLFLRYPKSAKKALFSRLTLDMFQKPPIEKEIDASCQSSKIMIESAHKIGVKDQNLQKNILFDFDKLKTRSDIKFMMDDAFTELISVRKYELFRTATDLAKYVVLEGKGILSDSDIGPDIYLPILLMTIAYFNPKSLVYTYEFMEKINHFFSEVRDFDLQIVPNQFTAMYLEICAYKTLLNID</sequence>
<evidence type="ECO:0008006" key="3">
    <source>
        <dbReference type="Google" id="ProtNLM"/>
    </source>
</evidence>
<name>A0A1J4K576_9EUKA</name>
<dbReference type="AlphaFoldDB" id="A0A1J4K576"/>
<accession>A0A1J4K576</accession>
<dbReference type="RefSeq" id="XP_068359483.1">
    <property type="nucleotide sequence ID" value="XM_068492538.1"/>
</dbReference>
<dbReference type="EMBL" id="MLAK01000727">
    <property type="protein sequence ID" value="OHT06347.1"/>
    <property type="molecule type" value="Genomic_DNA"/>
</dbReference>
<dbReference type="GeneID" id="94827242"/>
<gene>
    <name evidence="1" type="ORF">TRFO_05520</name>
</gene>
<reference evidence="1" key="1">
    <citation type="submission" date="2016-10" db="EMBL/GenBank/DDBJ databases">
        <authorList>
            <person name="Benchimol M."/>
            <person name="Almeida L.G."/>
            <person name="Vasconcelos A.T."/>
            <person name="Perreira-Neves A."/>
            <person name="Rosa I.A."/>
            <person name="Tasca T."/>
            <person name="Bogo M.R."/>
            <person name="de Souza W."/>
        </authorList>
    </citation>
    <scope>NUCLEOTIDE SEQUENCE [LARGE SCALE GENOMIC DNA]</scope>
    <source>
        <strain evidence="1">K</strain>
    </source>
</reference>
<comment type="caution">
    <text evidence="1">The sequence shown here is derived from an EMBL/GenBank/DDBJ whole genome shotgun (WGS) entry which is preliminary data.</text>
</comment>
<organism evidence="1 2">
    <name type="scientific">Tritrichomonas foetus</name>
    <dbReference type="NCBI Taxonomy" id="1144522"/>
    <lineage>
        <taxon>Eukaryota</taxon>
        <taxon>Metamonada</taxon>
        <taxon>Parabasalia</taxon>
        <taxon>Tritrichomonadida</taxon>
        <taxon>Tritrichomonadidae</taxon>
        <taxon>Tritrichomonas</taxon>
    </lineage>
</organism>
<evidence type="ECO:0000313" key="2">
    <source>
        <dbReference type="Proteomes" id="UP000179807"/>
    </source>
</evidence>
<protein>
    <recommendedName>
        <fullName evidence="3">VPS9 domain-containing protein</fullName>
    </recommendedName>
</protein>
<keyword evidence="2" id="KW-1185">Reference proteome</keyword>